<evidence type="ECO:0000313" key="3">
    <source>
        <dbReference type="Proteomes" id="UP000295717"/>
    </source>
</evidence>
<dbReference type="EMBL" id="SMAO01000005">
    <property type="protein sequence ID" value="TCT20694.1"/>
    <property type="molecule type" value="Genomic_DNA"/>
</dbReference>
<accession>A0A4R3MWH2</accession>
<feature type="chain" id="PRO_5020393828" description="DUF306 domain-containing protein" evidence="1">
    <location>
        <begin position="30"/>
        <end position="169"/>
    </location>
</feature>
<gene>
    <name evidence="2" type="ORF">EDC35_105133</name>
</gene>
<keyword evidence="3" id="KW-1185">Reference proteome</keyword>
<sequence length="169" mass="18405">MPFPRFFSLSVRSLPMLAFVLILTPPAAAQETMAQAMGNAIARMMESMGLTHIGGPNSALSGWPSAFGNLSLPSGGGAMPWGGSVLEGIWEDNQGGLLIVQGRFYRLYALGRGAIDGEIRVESNRVDLANRRESFIQTFEFALDDGRLALRNQSGQVFLYRRLVLGRGR</sequence>
<organism evidence="2 3">
    <name type="scientific">Thiobaca trueperi</name>
    <dbReference type="NCBI Taxonomy" id="127458"/>
    <lineage>
        <taxon>Bacteria</taxon>
        <taxon>Pseudomonadati</taxon>
        <taxon>Pseudomonadota</taxon>
        <taxon>Gammaproteobacteria</taxon>
        <taxon>Chromatiales</taxon>
        <taxon>Chromatiaceae</taxon>
        <taxon>Thiobaca</taxon>
    </lineage>
</organism>
<dbReference type="AlphaFoldDB" id="A0A4R3MWH2"/>
<evidence type="ECO:0008006" key="4">
    <source>
        <dbReference type="Google" id="ProtNLM"/>
    </source>
</evidence>
<reference evidence="2 3" key="1">
    <citation type="submission" date="2019-03" db="EMBL/GenBank/DDBJ databases">
        <title>Genomic Encyclopedia of Type Strains, Phase IV (KMG-IV): sequencing the most valuable type-strain genomes for metagenomic binning, comparative biology and taxonomic classification.</title>
        <authorList>
            <person name="Goeker M."/>
        </authorList>
    </citation>
    <scope>NUCLEOTIDE SEQUENCE [LARGE SCALE GENOMIC DNA]</scope>
    <source>
        <strain evidence="2 3">DSM 13587</strain>
    </source>
</reference>
<dbReference type="Proteomes" id="UP000295717">
    <property type="component" value="Unassembled WGS sequence"/>
</dbReference>
<protein>
    <recommendedName>
        <fullName evidence="4">DUF306 domain-containing protein</fullName>
    </recommendedName>
</protein>
<name>A0A4R3MWH2_9GAMM</name>
<dbReference type="OrthoDB" id="5772903at2"/>
<evidence type="ECO:0000256" key="1">
    <source>
        <dbReference type="SAM" id="SignalP"/>
    </source>
</evidence>
<evidence type="ECO:0000313" key="2">
    <source>
        <dbReference type="EMBL" id="TCT20694.1"/>
    </source>
</evidence>
<keyword evidence="1" id="KW-0732">Signal</keyword>
<feature type="signal peptide" evidence="1">
    <location>
        <begin position="1"/>
        <end position="29"/>
    </location>
</feature>
<dbReference type="RefSeq" id="WP_132977303.1">
    <property type="nucleotide sequence ID" value="NZ_SMAO01000005.1"/>
</dbReference>
<comment type="caution">
    <text evidence="2">The sequence shown here is derived from an EMBL/GenBank/DDBJ whole genome shotgun (WGS) entry which is preliminary data.</text>
</comment>
<proteinExistence type="predicted"/>